<dbReference type="PANTHER" id="PTHR10778">
    <property type="entry name" value="SOLUTE CARRIER FAMILY 35 MEMBER B"/>
    <property type="match status" value="1"/>
</dbReference>
<evidence type="ECO:0000256" key="7">
    <source>
        <dbReference type="SAM" id="Phobius"/>
    </source>
</evidence>
<evidence type="ECO:0000256" key="5">
    <source>
        <dbReference type="ARBA" id="ARBA00022989"/>
    </source>
</evidence>
<feature type="transmembrane region" description="Helical" evidence="7">
    <location>
        <begin position="286"/>
        <end position="305"/>
    </location>
</feature>
<dbReference type="GO" id="GO:0005789">
    <property type="term" value="C:endoplasmic reticulum membrane"/>
    <property type="evidence" value="ECO:0007669"/>
    <property type="project" value="TreeGrafter"/>
</dbReference>
<dbReference type="GO" id="GO:0005462">
    <property type="term" value="F:UDP-N-acetylglucosamine transmembrane transporter activity"/>
    <property type="evidence" value="ECO:0007669"/>
    <property type="project" value="TreeGrafter"/>
</dbReference>
<feature type="transmembrane region" description="Helical" evidence="7">
    <location>
        <begin position="311"/>
        <end position="330"/>
    </location>
</feature>
<evidence type="ECO:0000313" key="8">
    <source>
        <dbReference type="EMBL" id="OVF06722.1"/>
    </source>
</evidence>
<dbReference type="Proteomes" id="UP000195602">
    <property type="component" value="Unassembled WGS sequence"/>
</dbReference>
<dbReference type="PANTHER" id="PTHR10778:SF4">
    <property type="entry name" value="NUCLEOTIDE SUGAR TRANSPORTER SLC35B4"/>
    <property type="match status" value="1"/>
</dbReference>
<evidence type="ECO:0000313" key="9">
    <source>
        <dbReference type="Proteomes" id="UP000195602"/>
    </source>
</evidence>
<feature type="transmembrane region" description="Helical" evidence="7">
    <location>
        <begin position="74"/>
        <end position="95"/>
    </location>
</feature>
<name>A0AA91T035_CLALS</name>
<dbReference type="Pfam" id="PF08449">
    <property type="entry name" value="UAA"/>
    <property type="match status" value="1"/>
</dbReference>
<feature type="transmembrane region" description="Helical" evidence="7">
    <location>
        <begin position="159"/>
        <end position="179"/>
    </location>
</feature>
<dbReference type="KEGG" id="clus:A9F13_18g00308"/>
<keyword evidence="4 7" id="KW-0812">Transmembrane</keyword>
<proteinExistence type="predicted"/>
<gene>
    <name evidence="8" type="ORF">A9F13_18g00308</name>
</gene>
<protein>
    <submittedName>
        <fullName evidence="8">UDP-N-acetylglucosamine transporter</fullName>
    </submittedName>
</protein>
<dbReference type="GO" id="GO:0000139">
    <property type="term" value="C:Golgi membrane"/>
    <property type="evidence" value="ECO:0007669"/>
    <property type="project" value="TreeGrafter"/>
</dbReference>
<sequence>MNFLIPSAQVFGGCCCNVYSFEALLDQGKRLPEHPDVGHVVTLLQFMLVSLVAVRPHLVRHGFFYTFHRPKIPLSRHMVSVGLFFTVSVLNNSVWRFGVSVPVHITVRSSAACVTMAVGYVFGGKRYTRSQICASVLMSAGSAMVVCQRAQDSHSTSDGLRYFVGVGVLVAASVLGAFLGLYNERLYRKYGTHWQETLFYSHALALPLFLLLGRGVWTDLVTMCRSGPFYSFETWASSFALFASFKTLDNFSVSRPALLLALNAATQVVCARGVNQLAGRASSLTVVVVLLVRKFLSLVLSSVVFGNRFNLQGYMGSLLLVAGTIQYAMATYKKEKVH</sequence>
<reference evidence="8 9" key="1">
    <citation type="submission" date="2017-04" db="EMBL/GenBank/DDBJ databases">
        <title>Draft genome of the yeast Clavispora lusitaniae type strain CBS 6936.</title>
        <authorList>
            <person name="Durrens P."/>
            <person name="Klopp C."/>
            <person name="Biteau N."/>
            <person name="Fitton-Ouhabi V."/>
            <person name="Dementhon K."/>
            <person name="Accoceberry I."/>
            <person name="Sherman D.J."/>
            <person name="Noel T."/>
        </authorList>
    </citation>
    <scope>NUCLEOTIDE SEQUENCE [LARGE SCALE GENOMIC DNA]</scope>
    <source>
        <strain evidence="8 9">CBS 6936</strain>
    </source>
</reference>
<dbReference type="InterPro" id="IPR013657">
    <property type="entry name" value="SCL35B1-4/HUT1"/>
</dbReference>
<feature type="transmembrane region" description="Helical" evidence="7">
    <location>
        <begin position="101"/>
        <end position="122"/>
    </location>
</feature>
<evidence type="ECO:0000256" key="1">
    <source>
        <dbReference type="ARBA" id="ARBA00004127"/>
    </source>
</evidence>
<dbReference type="GO" id="GO:0005464">
    <property type="term" value="F:UDP-xylose transmembrane transporter activity"/>
    <property type="evidence" value="ECO:0007669"/>
    <property type="project" value="TreeGrafter"/>
</dbReference>
<dbReference type="AlphaFoldDB" id="A0AA91T035"/>
<accession>A0AA91T035</accession>
<feature type="transmembrane region" description="Helical" evidence="7">
    <location>
        <begin position="199"/>
        <end position="217"/>
    </location>
</feature>
<keyword evidence="2" id="KW-0813">Transport</keyword>
<feature type="transmembrane region" description="Helical" evidence="7">
    <location>
        <begin position="37"/>
        <end position="54"/>
    </location>
</feature>
<keyword evidence="3" id="KW-0762">Sugar transport</keyword>
<evidence type="ECO:0000256" key="3">
    <source>
        <dbReference type="ARBA" id="ARBA00022597"/>
    </source>
</evidence>
<organism evidence="8 9">
    <name type="scientific">Clavispora lusitaniae</name>
    <name type="common">Candida lusitaniae</name>
    <dbReference type="NCBI Taxonomy" id="36911"/>
    <lineage>
        <taxon>Eukaryota</taxon>
        <taxon>Fungi</taxon>
        <taxon>Dikarya</taxon>
        <taxon>Ascomycota</taxon>
        <taxon>Saccharomycotina</taxon>
        <taxon>Pichiomycetes</taxon>
        <taxon>Metschnikowiaceae</taxon>
        <taxon>Clavispora</taxon>
    </lineage>
</organism>
<keyword evidence="5 7" id="KW-1133">Transmembrane helix</keyword>
<evidence type="ECO:0000256" key="2">
    <source>
        <dbReference type="ARBA" id="ARBA00022448"/>
    </source>
</evidence>
<evidence type="ECO:0000256" key="4">
    <source>
        <dbReference type="ARBA" id="ARBA00022692"/>
    </source>
</evidence>
<comment type="subcellular location">
    <subcellularLocation>
        <location evidence="1">Endomembrane system</location>
        <topology evidence="1">Multi-pass membrane protein</topology>
    </subcellularLocation>
</comment>
<evidence type="ECO:0000256" key="6">
    <source>
        <dbReference type="ARBA" id="ARBA00023136"/>
    </source>
</evidence>
<keyword evidence="6 7" id="KW-0472">Membrane</keyword>
<comment type="caution">
    <text evidence="8">The sequence shown here is derived from an EMBL/GenBank/DDBJ whole genome shotgun (WGS) entry which is preliminary data.</text>
</comment>
<dbReference type="EMBL" id="LYUB02000018">
    <property type="protein sequence ID" value="OVF06722.1"/>
    <property type="molecule type" value="Genomic_DNA"/>
</dbReference>
<dbReference type="NCBIfam" id="TIGR00803">
    <property type="entry name" value="nst"/>
    <property type="match status" value="1"/>
</dbReference>